<dbReference type="PROSITE" id="PS50009">
    <property type="entry name" value="RASGEF_CAT"/>
    <property type="match status" value="1"/>
</dbReference>
<reference evidence="4" key="1">
    <citation type="journal article" date="2020" name="J. Eukaryot. Microbiol.">
        <title>De novo Sequencing, Assembly and Annotation of the Transcriptome for the Free-Living Testate Amoeba Arcella intermedia.</title>
        <authorList>
            <person name="Ribeiro G.M."/>
            <person name="Porfirio-Sousa A.L."/>
            <person name="Maurer-Alcala X.X."/>
            <person name="Katz L.A."/>
            <person name="Lahr D.J.G."/>
        </authorList>
    </citation>
    <scope>NUCLEOTIDE SEQUENCE</scope>
</reference>
<dbReference type="SUPFAM" id="SSF48366">
    <property type="entry name" value="Ras GEF"/>
    <property type="match status" value="1"/>
</dbReference>
<dbReference type="AlphaFoldDB" id="A0A6B2L3S3"/>
<dbReference type="SUPFAM" id="SSF48097">
    <property type="entry name" value="Regulator of G-protein signaling, RGS"/>
    <property type="match status" value="1"/>
</dbReference>
<proteinExistence type="predicted"/>
<dbReference type="InterPro" id="IPR036305">
    <property type="entry name" value="RGS_sf"/>
</dbReference>
<dbReference type="Gene3D" id="1.10.167.10">
    <property type="entry name" value="Regulator of G-protein Signalling 4, domain 2"/>
    <property type="match status" value="1"/>
</dbReference>
<dbReference type="CDD" id="cd00155">
    <property type="entry name" value="RasGEF"/>
    <property type="match status" value="1"/>
</dbReference>
<name>A0A6B2L3S3_9EUKA</name>
<evidence type="ECO:0000256" key="1">
    <source>
        <dbReference type="ARBA" id="ARBA00022658"/>
    </source>
</evidence>
<dbReference type="Pfam" id="PF00617">
    <property type="entry name" value="RasGEF"/>
    <property type="match status" value="1"/>
</dbReference>
<dbReference type="InterPro" id="IPR036964">
    <property type="entry name" value="RASGEF_cat_dom_sf"/>
</dbReference>
<dbReference type="PROSITE" id="PS00720">
    <property type="entry name" value="RASGEF"/>
    <property type="match status" value="1"/>
</dbReference>
<dbReference type="InterPro" id="IPR008937">
    <property type="entry name" value="Ras-like_GEF"/>
</dbReference>
<dbReference type="InterPro" id="IPR019804">
    <property type="entry name" value="Ras_G-nucl-exch_fac_CS"/>
</dbReference>
<dbReference type="PANTHER" id="PTHR23113:SF99">
    <property type="entry name" value="RASGEF DOMAIN-CONTAINING PROTEIN"/>
    <property type="match status" value="1"/>
</dbReference>
<dbReference type="PANTHER" id="PTHR23113">
    <property type="entry name" value="GUANINE NUCLEOTIDE EXCHANGE FACTOR"/>
    <property type="match status" value="1"/>
</dbReference>
<feature type="domain" description="Ras-GEF" evidence="3">
    <location>
        <begin position="22"/>
        <end position="259"/>
    </location>
</feature>
<dbReference type="EMBL" id="GIBP01002630">
    <property type="protein sequence ID" value="NDV31599.1"/>
    <property type="molecule type" value="Transcribed_RNA"/>
</dbReference>
<evidence type="ECO:0000259" key="3">
    <source>
        <dbReference type="PROSITE" id="PS50009"/>
    </source>
</evidence>
<dbReference type="InterPro" id="IPR001895">
    <property type="entry name" value="RASGEF_cat_dom"/>
</dbReference>
<dbReference type="InterPro" id="IPR044926">
    <property type="entry name" value="RGS_subdomain_2"/>
</dbReference>
<organism evidence="4">
    <name type="scientific">Arcella intermedia</name>
    <dbReference type="NCBI Taxonomy" id="1963864"/>
    <lineage>
        <taxon>Eukaryota</taxon>
        <taxon>Amoebozoa</taxon>
        <taxon>Tubulinea</taxon>
        <taxon>Elardia</taxon>
        <taxon>Arcellinida</taxon>
        <taxon>Sphaerothecina</taxon>
        <taxon>Arcellidae</taxon>
        <taxon>Arcella</taxon>
    </lineage>
</organism>
<dbReference type="GO" id="GO:0005085">
    <property type="term" value="F:guanyl-nucleotide exchange factor activity"/>
    <property type="evidence" value="ECO:0007669"/>
    <property type="project" value="UniProtKB-KW"/>
</dbReference>
<accession>A0A6B2L3S3</accession>
<evidence type="ECO:0000256" key="2">
    <source>
        <dbReference type="PROSITE-ProRule" id="PRU00168"/>
    </source>
</evidence>
<sequence>MELSVKQENYENAEKIHFVEIAPTLLAQQLTLVEQTFFQNVQMEEFYEKAWEDDTSGKVPNLSALLERFGEVCYWVASEVVSAHHNGMPSIKRRAETISIFIHTMKALLDLQNFNSVMQIYAGLNLPVVGKLKNSWALVPKEDRDIMNEVGQLMSYQQNYRNYRNALDSIIDSPCIPFISLLIRDLTFVEDNPTFVGDGTIINFQKMTILSAIFAQLQDYRSHLYVFNENPAIQLYLNSVIIKNPDELEIIVSKFMDPSGLDADLPSEGAQRTFEGHLDVSNALGDELLSALEVFEIGESGGGSNMKQHLLAPSVFNQFHDWMSKQNPSELLYLECWQAMYLDFKKVDFGDTQYAAETLRETAYDLYHLYLHPQAPKYIGAVNNAILEEIIQKLESPDENIKNELFDEIIEGCEAKLENTWLEFCVEVVL</sequence>
<dbReference type="GO" id="GO:0007264">
    <property type="term" value="P:small GTPase-mediated signal transduction"/>
    <property type="evidence" value="ECO:0007669"/>
    <property type="project" value="InterPro"/>
</dbReference>
<dbReference type="SMART" id="SM00147">
    <property type="entry name" value="RasGEF"/>
    <property type="match status" value="1"/>
</dbReference>
<dbReference type="InterPro" id="IPR023578">
    <property type="entry name" value="Ras_GEF_dom_sf"/>
</dbReference>
<evidence type="ECO:0000313" key="4">
    <source>
        <dbReference type="EMBL" id="NDV31599.1"/>
    </source>
</evidence>
<protein>
    <recommendedName>
        <fullName evidence="3">Ras-GEF domain-containing protein</fullName>
    </recommendedName>
</protein>
<keyword evidence="1 2" id="KW-0344">Guanine-nucleotide releasing factor</keyword>
<dbReference type="Gene3D" id="1.10.840.10">
    <property type="entry name" value="Ras guanine-nucleotide exchange factors catalytic domain"/>
    <property type="match status" value="1"/>
</dbReference>